<evidence type="ECO:0008006" key="4">
    <source>
        <dbReference type="Google" id="ProtNLM"/>
    </source>
</evidence>
<keyword evidence="3" id="KW-1185">Reference proteome</keyword>
<dbReference type="KEGG" id="ttc:FOKN1_1111"/>
<dbReference type="Pfam" id="PF09600">
    <property type="entry name" value="Cyd_oper_YbgE"/>
    <property type="match status" value="1"/>
</dbReference>
<dbReference type="RefSeq" id="WP_197703005.1">
    <property type="nucleotide sequence ID" value="NZ_AP018052.1"/>
</dbReference>
<name>A0A1Z4VPG4_9GAMM</name>
<proteinExistence type="predicted"/>
<feature type="transmembrane region" description="Helical" evidence="1">
    <location>
        <begin position="50"/>
        <end position="69"/>
    </location>
</feature>
<feature type="transmembrane region" description="Helical" evidence="1">
    <location>
        <begin position="76"/>
        <end position="96"/>
    </location>
</feature>
<accession>A0A1Z4VPG4</accession>
<evidence type="ECO:0000313" key="2">
    <source>
        <dbReference type="EMBL" id="BAZ93510.1"/>
    </source>
</evidence>
<organism evidence="2 3">
    <name type="scientific">Thiohalobacter thiocyanaticus</name>
    <dbReference type="NCBI Taxonomy" id="585455"/>
    <lineage>
        <taxon>Bacteria</taxon>
        <taxon>Pseudomonadati</taxon>
        <taxon>Pseudomonadota</taxon>
        <taxon>Gammaproteobacteria</taxon>
        <taxon>Thiohalobacterales</taxon>
        <taxon>Thiohalobacteraceae</taxon>
        <taxon>Thiohalobacter</taxon>
    </lineage>
</organism>
<dbReference type="AlphaFoldDB" id="A0A1Z4VPG4"/>
<protein>
    <recommendedName>
        <fullName evidence="4">Cyd operon protein YbgE</fullName>
    </recommendedName>
</protein>
<keyword evidence="1" id="KW-0812">Transmembrane</keyword>
<evidence type="ECO:0000313" key="3">
    <source>
        <dbReference type="Proteomes" id="UP000218765"/>
    </source>
</evidence>
<dbReference type="Proteomes" id="UP000218765">
    <property type="component" value="Chromosome"/>
</dbReference>
<dbReference type="EMBL" id="AP018052">
    <property type="protein sequence ID" value="BAZ93510.1"/>
    <property type="molecule type" value="Genomic_DNA"/>
</dbReference>
<sequence length="97" mass="10342">MMNGDSRASWIYGGAARGLSLALACGLSGLILFLPTVVFGAQGELNHTLLLLIMWGVAAGFVHGVGFVPRMPLWRLVLGPYAAWLLMAGGCLWLWLG</sequence>
<keyword evidence="1" id="KW-0472">Membrane</keyword>
<gene>
    <name evidence="2" type="ORF">FOKN1_1111</name>
</gene>
<reference evidence="2 3" key="1">
    <citation type="submission" date="2017-05" db="EMBL/GenBank/DDBJ databases">
        <title>Thiocyanate degradation by Thiohalobacter thiocyanaticus FOKN1.</title>
        <authorList>
            <person name="Oshiki M."/>
            <person name="Fukushima T."/>
            <person name="Kawano S."/>
            <person name="Nakagawa J."/>
        </authorList>
    </citation>
    <scope>NUCLEOTIDE SEQUENCE [LARGE SCALE GENOMIC DNA]</scope>
    <source>
        <strain evidence="2 3">FOKN1</strain>
    </source>
</reference>
<keyword evidence="1" id="KW-1133">Transmembrane helix</keyword>
<evidence type="ECO:0000256" key="1">
    <source>
        <dbReference type="SAM" id="Phobius"/>
    </source>
</evidence>
<dbReference type="InterPro" id="IPR011846">
    <property type="entry name" value="Cyd_oper_YbgE"/>
</dbReference>